<dbReference type="EMBL" id="JAVDPF010000039">
    <property type="protein sequence ID" value="KAL1868391.1"/>
    <property type="molecule type" value="Genomic_DNA"/>
</dbReference>
<feature type="region of interest" description="Disordered" evidence="5">
    <location>
        <begin position="122"/>
        <end position="166"/>
    </location>
</feature>
<name>A0ABR3WY67_9EURO</name>
<evidence type="ECO:0000256" key="4">
    <source>
        <dbReference type="ARBA" id="ARBA00023136"/>
    </source>
</evidence>
<evidence type="ECO:0000256" key="6">
    <source>
        <dbReference type="SAM" id="Phobius"/>
    </source>
</evidence>
<sequence length="245" mass="26779">MESSIQLLWFLFILPVYSAYYFTNPPPESESANPQYTIGDVLDIQWAATDGESDHIDLSMWQSNPNIEYPIFYNYSGLWSYNWTIETSANLTQSNQFYIALYITGNLDDVALSHVFNLTKESTSASTSSPTPTSVTPAGAHSTSHTEPTSAPPPSKQTSQSSDQLSTGAKAGIGVAIPIAVIAGVAAGLLLARRKREKSVTEQKHDLSMQDALAYQNQPLYYYSPPGELSDTSRTEPVEMPVGPK</sequence>
<evidence type="ECO:0000313" key="8">
    <source>
        <dbReference type="EMBL" id="KAL1868391.1"/>
    </source>
</evidence>
<protein>
    <recommendedName>
        <fullName evidence="10">Mid2 domain-containing protein</fullName>
    </recommendedName>
</protein>
<evidence type="ECO:0008006" key="10">
    <source>
        <dbReference type="Google" id="ProtNLM"/>
    </source>
</evidence>
<gene>
    <name evidence="8" type="ORF">Plec18167_008317</name>
</gene>
<organism evidence="8 9">
    <name type="scientific">Paecilomyces lecythidis</name>
    <dbReference type="NCBI Taxonomy" id="3004212"/>
    <lineage>
        <taxon>Eukaryota</taxon>
        <taxon>Fungi</taxon>
        <taxon>Dikarya</taxon>
        <taxon>Ascomycota</taxon>
        <taxon>Pezizomycotina</taxon>
        <taxon>Eurotiomycetes</taxon>
        <taxon>Eurotiomycetidae</taxon>
        <taxon>Eurotiales</taxon>
        <taxon>Thermoascaceae</taxon>
        <taxon>Paecilomyces</taxon>
    </lineage>
</organism>
<feature type="transmembrane region" description="Helical" evidence="6">
    <location>
        <begin position="171"/>
        <end position="192"/>
    </location>
</feature>
<dbReference type="Proteomes" id="UP001583193">
    <property type="component" value="Unassembled WGS sequence"/>
</dbReference>
<evidence type="ECO:0000256" key="3">
    <source>
        <dbReference type="ARBA" id="ARBA00022989"/>
    </source>
</evidence>
<keyword evidence="3 6" id="KW-1133">Transmembrane helix</keyword>
<comment type="caution">
    <text evidence="8">The sequence shown here is derived from an EMBL/GenBank/DDBJ whole genome shotgun (WGS) entry which is preliminary data.</text>
</comment>
<keyword evidence="7" id="KW-0732">Signal</keyword>
<feature type="signal peptide" evidence="7">
    <location>
        <begin position="1"/>
        <end position="19"/>
    </location>
</feature>
<dbReference type="InterPro" id="IPR051694">
    <property type="entry name" value="Immunoregulatory_rcpt-like"/>
</dbReference>
<keyword evidence="9" id="KW-1185">Reference proteome</keyword>
<feature type="compositionally biased region" description="Polar residues" evidence="5">
    <location>
        <begin position="156"/>
        <end position="166"/>
    </location>
</feature>
<evidence type="ECO:0000256" key="7">
    <source>
        <dbReference type="SAM" id="SignalP"/>
    </source>
</evidence>
<evidence type="ECO:0000256" key="1">
    <source>
        <dbReference type="ARBA" id="ARBA00004167"/>
    </source>
</evidence>
<keyword evidence="2 6" id="KW-0812">Transmembrane</keyword>
<reference evidence="8 9" key="1">
    <citation type="journal article" date="2024" name="IMA Fungus">
        <title>IMA Genome - F19 : A genome assembly and annotation guide to empower mycologists, including annotated draft genome sequences of Ceratocystis pirilliformis, Diaporthe australafricana, Fusarium ophioides, Paecilomyces lecythidis, and Sporothrix stenoceras.</title>
        <authorList>
            <person name="Aylward J."/>
            <person name="Wilson A.M."/>
            <person name="Visagie C.M."/>
            <person name="Spraker J."/>
            <person name="Barnes I."/>
            <person name="Buitendag C."/>
            <person name="Ceriani C."/>
            <person name="Del Mar Angel L."/>
            <person name="du Plessis D."/>
            <person name="Fuchs T."/>
            <person name="Gasser K."/>
            <person name="Kramer D."/>
            <person name="Li W."/>
            <person name="Munsamy K."/>
            <person name="Piso A."/>
            <person name="Price J.L."/>
            <person name="Sonnekus B."/>
            <person name="Thomas C."/>
            <person name="van der Nest A."/>
            <person name="van Dijk A."/>
            <person name="van Heerden A."/>
            <person name="van Vuuren N."/>
            <person name="Yilmaz N."/>
            <person name="Duong T.A."/>
            <person name="van der Merwe N.A."/>
            <person name="Wingfield M.J."/>
            <person name="Wingfield B.D."/>
        </authorList>
    </citation>
    <scope>NUCLEOTIDE SEQUENCE [LARGE SCALE GENOMIC DNA]</scope>
    <source>
        <strain evidence="8 9">CMW 18167</strain>
    </source>
</reference>
<proteinExistence type="predicted"/>
<feature type="chain" id="PRO_5047247653" description="Mid2 domain-containing protein" evidence="7">
    <location>
        <begin position="20"/>
        <end position="245"/>
    </location>
</feature>
<feature type="compositionally biased region" description="Low complexity" evidence="5">
    <location>
        <begin position="122"/>
        <end position="138"/>
    </location>
</feature>
<evidence type="ECO:0000256" key="5">
    <source>
        <dbReference type="SAM" id="MobiDB-lite"/>
    </source>
</evidence>
<dbReference type="PANTHER" id="PTHR15549">
    <property type="entry name" value="PAIRED IMMUNOGLOBULIN-LIKE TYPE 2 RECEPTOR"/>
    <property type="match status" value="1"/>
</dbReference>
<keyword evidence="4 6" id="KW-0472">Membrane</keyword>
<feature type="region of interest" description="Disordered" evidence="5">
    <location>
        <begin position="222"/>
        <end position="245"/>
    </location>
</feature>
<evidence type="ECO:0000256" key="2">
    <source>
        <dbReference type="ARBA" id="ARBA00022692"/>
    </source>
</evidence>
<accession>A0ABR3WY67</accession>
<evidence type="ECO:0000313" key="9">
    <source>
        <dbReference type="Proteomes" id="UP001583193"/>
    </source>
</evidence>
<comment type="subcellular location">
    <subcellularLocation>
        <location evidence="1">Membrane</location>
        <topology evidence="1">Single-pass membrane protein</topology>
    </subcellularLocation>
</comment>